<accession>A0ABX1NWL5</accession>
<organism evidence="4 5">
    <name type="scientific">Aromatoleum bremense</name>
    <dbReference type="NCBI Taxonomy" id="76115"/>
    <lineage>
        <taxon>Bacteria</taxon>
        <taxon>Pseudomonadati</taxon>
        <taxon>Pseudomonadota</taxon>
        <taxon>Betaproteobacteria</taxon>
        <taxon>Rhodocyclales</taxon>
        <taxon>Rhodocyclaceae</taxon>
        <taxon>Aromatoleum</taxon>
    </lineage>
</organism>
<evidence type="ECO:0000259" key="3">
    <source>
        <dbReference type="Pfam" id="PF26109"/>
    </source>
</evidence>
<dbReference type="Pfam" id="PF26107">
    <property type="entry name" value="BrxR_CTD"/>
    <property type="match status" value="1"/>
</dbReference>
<reference evidence="4 5" key="1">
    <citation type="submission" date="2019-12" db="EMBL/GenBank/DDBJ databases">
        <title>Comparative genomics gives insights into the taxonomy of the Azoarcus-Aromatoleum group and reveals separate origins of nif in the plant-associated Azoarcus and non-plant-associated Aromatoleum sub-groups.</title>
        <authorList>
            <person name="Lafos M."/>
            <person name="Maluk M."/>
            <person name="Batista M."/>
            <person name="Junghare M."/>
            <person name="Carmona M."/>
            <person name="Faoro H."/>
            <person name="Cruz L.M."/>
            <person name="Battistoni F."/>
            <person name="De Souza E."/>
            <person name="Pedrosa F."/>
            <person name="Chen W.-M."/>
            <person name="Poole P.S."/>
            <person name="Dixon R.A."/>
            <person name="James E.K."/>
        </authorList>
    </citation>
    <scope>NUCLEOTIDE SEQUENCE [LARGE SCALE GENOMIC DNA]</scope>
    <source>
        <strain evidence="4 5">PbN1</strain>
    </source>
</reference>
<dbReference type="Proteomes" id="UP000633943">
    <property type="component" value="Unassembled WGS sequence"/>
</dbReference>
<evidence type="ECO:0000259" key="2">
    <source>
        <dbReference type="Pfam" id="PF26107"/>
    </source>
</evidence>
<evidence type="ECO:0000313" key="5">
    <source>
        <dbReference type="Proteomes" id="UP000633943"/>
    </source>
</evidence>
<dbReference type="PANTHER" id="PTHR34580">
    <property type="match status" value="1"/>
</dbReference>
<feature type="domain" description="DNA-binding transcriptional repressor CapW C-terminal dimerisation" evidence="2">
    <location>
        <begin position="210"/>
        <end position="276"/>
    </location>
</feature>
<dbReference type="InterPro" id="IPR059019">
    <property type="entry name" value="WHD_CapW"/>
</dbReference>
<dbReference type="InterPro" id="IPR051534">
    <property type="entry name" value="CBASS_pafABC_assoc_protein"/>
</dbReference>
<comment type="caution">
    <text evidence="4">The sequence shown here is derived from an EMBL/GenBank/DDBJ whole genome shotgun (WGS) entry which is preliminary data.</text>
</comment>
<dbReference type="PROSITE" id="PS52050">
    <property type="entry name" value="WYL"/>
    <property type="match status" value="1"/>
</dbReference>
<dbReference type="InterPro" id="IPR026881">
    <property type="entry name" value="WYL_dom"/>
</dbReference>
<proteinExistence type="predicted"/>
<name>A0ABX1NWL5_9RHOO</name>
<keyword evidence="5" id="KW-1185">Reference proteome</keyword>
<feature type="domain" description="WYL" evidence="1">
    <location>
        <begin position="121"/>
        <end position="188"/>
    </location>
</feature>
<evidence type="ECO:0000259" key="1">
    <source>
        <dbReference type="Pfam" id="PF13280"/>
    </source>
</evidence>
<evidence type="ECO:0000313" key="4">
    <source>
        <dbReference type="EMBL" id="NMG16420.1"/>
    </source>
</evidence>
<sequence length="298" mass="33587">MPPNPLADLTRPQRDRLAFVELRARFIGEIGRQDLVARFGIQTAAASRDLALYRAIAPGNIEYDTKARTYIGAAPYKPVFDFAPERVLSWLAQGYADGEPIRLKGPLPHEGSRLPYRLDLELLAVLSRAIHQGKPVEVSYRSLSSGLTTREIIPFALADSGLRWHVRAFDRRSGAFRDFALGRFEAARLTRGAVAEHERADRDIQWNRIAELELVPHPDNVQHRDSIEAEYGMENGVLKIQLRAAMAGYLLRRWNVDCTEDHSLTVAEYQLWLRNRLALYGVTNLVLAPGYGAEATED</sequence>
<dbReference type="InterPro" id="IPR016634">
    <property type="entry name" value="CapW-like"/>
</dbReference>
<feature type="domain" description="DNA-binding transcriptional repressor CapW winged helix-turn-helix" evidence="3">
    <location>
        <begin position="14"/>
        <end position="91"/>
    </location>
</feature>
<dbReference type="PIRSF" id="PIRSF015558">
    <property type="entry name" value="Txn_reg_DeoR_prd"/>
    <property type="match status" value="1"/>
</dbReference>
<dbReference type="Pfam" id="PF26109">
    <property type="entry name" value="WHD_BrxR"/>
    <property type="match status" value="1"/>
</dbReference>
<dbReference type="EMBL" id="WTVP01000035">
    <property type="protein sequence ID" value="NMG16420.1"/>
    <property type="molecule type" value="Genomic_DNA"/>
</dbReference>
<protein>
    <submittedName>
        <fullName evidence="4">WYL domain-containing protein</fullName>
    </submittedName>
</protein>
<gene>
    <name evidence="4" type="ORF">GPA24_12890</name>
</gene>
<dbReference type="PANTHER" id="PTHR34580:SF3">
    <property type="entry name" value="PROTEIN PAFB"/>
    <property type="match status" value="1"/>
</dbReference>
<dbReference type="InterPro" id="IPR059020">
    <property type="entry name" value="CapW_CTD"/>
</dbReference>
<dbReference type="Pfam" id="PF13280">
    <property type="entry name" value="WYL"/>
    <property type="match status" value="1"/>
</dbReference>